<dbReference type="EMBL" id="ML122250">
    <property type="protein sequence ID" value="RPD67259.1"/>
    <property type="molecule type" value="Genomic_DNA"/>
</dbReference>
<dbReference type="OrthoDB" id="3194584at2759"/>
<protein>
    <submittedName>
        <fullName evidence="2">Uncharacterized protein</fullName>
    </submittedName>
</protein>
<organism evidence="2 3">
    <name type="scientific">Lentinus tigrinus ALCF2SS1-6</name>
    <dbReference type="NCBI Taxonomy" id="1328759"/>
    <lineage>
        <taxon>Eukaryota</taxon>
        <taxon>Fungi</taxon>
        <taxon>Dikarya</taxon>
        <taxon>Basidiomycota</taxon>
        <taxon>Agaricomycotina</taxon>
        <taxon>Agaricomycetes</taxon>
        <taxon>Polyporales</taxon>
        <taxon>Polyporaceae</taxon>
        <taxon>Lentinus</taxon>
    </lineage>
</organism>
<feature type="compositionally biased region" description="Basic residues" evidence="1">
    <location>
        <begin position="296"/>
        <end position="309"/>
    </location>
</feature>
<reference evidence="2" key="1">
    <citation type="journal article" date="2018" name="Genome Biol. Evol.">
        <title>Genomics and development of Lentinus tigrinus, a white-rot wood-decaying mushroom with dimorphic fruiting bodies.</title>
        <authorList>
            <person name="Wu B."/>
            <person name="Xu Z."/>
            <person name="Knudson A."/>
            <person name="Carlson A."/>
            <person name="Chen N."/>
            <person name="Kovaka S."/>
            <person name="LaButti K."/>
            <person name="Lipzen A."/>
            <person name="Pennachio C."/>
            <person name="Riley R."/>
            <person name="Schakwitz W."/>
            <person name="Umezawa K."/>
            <person name="Ohm R.A."/>
            <person name="Grigoriev I.V."/>
            <person name="Nagy L.G."/>
            <person name="Gibbons J."/>
            <person name="Hibbett D."/>
        </authorList>
    </citation>
    <scope>NUCLEOTIDE SEQUENCE [LARGE SCALE GENOMIC DNA]</scope>
    <source>
        <strain evidence="2">ALCF2SS1-6</strain>
    </source>
</reference>
<dbReference type="Proteomes" id="UP000313359">
    <property type="component" value="Unassembled WGS sequence"/>
</dbReference>
<feature type="compositionally biased region" description="Basic and acidic residues" evidence="1">
    <location>
        <begin position="254"/>
        <end position="264"/>
    </location>
</feature>
<evidence type="ECO:0000313" key="3">
    <source>
        <dbReference type="Proteomes" id="UP000313359"/>
    </source>
</evidence>
<feature type="region of interest" description="Disordered" evidence="1">
    <location>
        <begin position="195"/>
        <end position="361"/>
    </location>
</feature>
<evidence type="ECO:0000256" key="1">
    <source>
        <dbReference type="SAM" id="MobiDB-lite"/>
    </source>
</evidence>
<dbReference type="AlphaFoldDB" id="A0A5C2SWE4"/>
<sequence length="434" mass="47247">MNTNGLNPAVGLAMGLGGGIMHAQPNANASSSQFQANAAASQMVPLMLQMQPGGGISLVPFQAQTQAQGFGQQSSPQWLGMPSPQTPAMSQSQAQFVQSSSAPGFVPPGQAVATVNDLMALAAAMQQVSQEVPVGSVADDEEVLVKALRTGIARGLSYEQALRGLHNTNRHTETAWKNYFLAHLDRLYPKVLARKEGHPKPESHSGPKPQPLYLTKNEHQPGRSAPSKTIKQEKPPKGAYYGHNHSPSRPHSGPRSERTSDRHKPASSHAQHPPSASMRNTLPHVTRVTSQSLRVGIKKPRIRLKKRVVRSPTPTPEPSAASSSSETESEDRAYASSDGSDPESEYERAAGTKGKGPLNQRVCNKITEDDFRAMARYIYENPRDEPPKGVSFWREFAQRKENAERRSLDAWARAALSHEDSENCSLCRGIHKDD</sequence>
<dbReference type="STRING" id="1328759.A0A5C2SWE4"/>
<proteinExistence type="predicted"/>
<accession>A0A5C2SWE4</accession>
<feature type="compositionally biased region" description="Basic and acidic residues" evidence="1">
    <location>
        <begin position="195"/>
        <end position="205"/>
    </location>
</feature>
<gene>
    <name evidence="2" type="ORF">L227DRAFT_18775</name>
</gene>
<name>A0A5C2SWE4_9APHY</name>
<feature type="compositionally biased region" description="Low complexity" evidence="1">
    <location>
        <begin position="267"/>
        <end position="277"/>
    </location>
</feature>
<feature type="compositionally biased region" description="Low complexity" evidence="1">
    <location>
        <begin position="243"/>
        <end position="253"/>
    </location>
</feature>
<evidence type="ECO:0000313" key="2">
    <source>
        <dbReference type="EMBL" id="RPD67259.1"/>
    </source>
</evidence>
<keyword evidence="3" id="KW-1185">Reference proteome</keyword>